<organism evidence="4 5">
    <name type="scientific">Geotalea daltonii (strain DSM 22248 / JCM 15807 / FRC-32)</name>
    <name type="common">Geobacter daltonii</name>
    <dbReference type="NCBI Taxonomy" id="316067"/>
    <lineage>
        <taxon>Bacteria</taxon>
        <taxon>Pseudomonadati</taxon>
        <taxon>Thermodesulfobacteriota</taxon>
        <taxon>Desulfuromonadia</taxon>
        <taxon>Geobacterales</taxon>
        <taxon>Geobacteraceae</taxon>
        <taxon>Geotalea</taxon>
    </lineage>
</organism>
<dbReference type="InterPro" id="IPR001763">
    <property type="entry name" value="Rhodanese-like_dom"/>
</dbReference>
<dbReference type="EMBL" id="CP001390">
    <property type="protein sequence ID" value="ACM19180.1"/>
    <property type="molecule type" value="Genomic_DNA"/>
</dbReference>
<dbReference type="AlphaFoldDB" id="B9M1B0"/>
<feature type="region of interest" description="Disordered" evidence="1">
    <location>
        <begin position="41"/>
        <end position="60"/>
    </location>
</feature>
<dbReference type="PANTHER" id="PTHR43031:SF18">
    <property type="entry name" value="RHODANESE-RELATED SULFURTRANSFERASES"/>
    <property type="match status" value="1"/>
</dbReference>
<reference evidence="4 5" key="1">
    <citation type="submission" date="2009-01" db="EMBL/GenBank/DDBJ databases">
        <title>Complete sequence of Geobacter sp. FRC-32.</title>
        <authorList>
            <consortium name="US DOE Joint Genome Institute"/>
            <person name="Lucas S."/>
            <person name="Copeland A."/>
            <person name="Lapidus A."/>
            <person name="Glavina del Rio T."/>
            <person name="Dalin E."/>
            <person name="Tice H."/>
            <person name="Bruce D."/>
            <person name="Goodwin L."/>
            <person name="Pitluck S."/>
            <person name="Saunders E."/>
            <person name="Brettin T."/>
            <person name="Detter J.C."/>
            <person name="Han C."/>
            <person name="Larimer F."/>
            <person name="Land M."/>
            <person name="Hauser L."/>
            <person name="Kyrpides N."/>
            <person name="Ovchinnikova G."/>
            <person name="Kostka J."/>
            <person name="Richardson P."/>
        </authorList>
    </citation>
    <scope>NUCLEOTIDE SEQUENCE [LARGE SCALE GENOMIC DNA]</scope>
    <source>
        <strain evidence="5">DSM 22248 / JCM 15807 / FRC-32</strain>
    </source>
</reference>
<dbReference type="CDD" id="cd00158">
    <property type="entry name" value="RHOD"/>
    <property type="match status" value="1"/>
</dbReference>
<feature type="domain" description="Rhodanese" evidence="3">
    <location>
        <begin position="73"/>
        <end position="167"/>
    </location>
</feature>
<dbReference type="PANTHER" id="PTHR43031">
    <property type="entry name" value="FAD-DEPENDENT OXIDOREDUCTASE"/>
    <property type="match status" value="1"/>
</dbReference>
<name>B9M1B0_GEODF</name>
<keyword evidence="5" id="KW-1185">Reference proteome</keyword>
<dbReference type="InterPro" id="IPR050229">
    <property type="entry name" value="GlpE_sulfurtransferase"/>
</dbReference>
<feature type="transmembrane region" description="Helical" evidence="2">
    <location>
        <begin position="10"/>
        <end position="28"/>
    </location>
</feature>
<evidence type="ECO:0000256" key="2">
    <source>
        <dbReference type="SAM" id="Phobius"/>
    </source>
</evidence>
<dbReference type="Gene3D" id="3.40.250.10">
    <property type="entry name" value="Rhodanese-like domain"/>
    <property type="match status" value="1"/>
</dbReference>
<dbReference type="HOGENOM" id="CLU_089574_8_0_7"/>
<gene>
    <name evidence="4" type="ordered locus">Geob_0818</name>
</gene>
<dbReference type="eggNOG" id="COG0607">
    <property type="taxonomic scope" value="Bacteria"/>
</dbReference>
<dbReference type="RefSeq" id="WP_012645909.1">
    <property type="nucleotide sequence ID" value="NC_011979.1"/>
</dbReference>
<dbReference type="STRING" id="316067.Geob_0818"/>
<dbReference type="InterPro" id="IPR036873">
    <property type="entry name" value="Rhodanese-like_dom_sf"/>
</dbReference>
<dbReference type="PROSITE" id="PS50206">
    <property type="entry name" value="RHODANESE_3"/>
    <property type="match status" value="1"/>
</dbReference>
<dbReference type="SMART" id="SM00450">
    <property type="entry name" value="RHOD"/>
    <property type="match status" value="1"/>
</dbReference>
<accession>B9M1B0</accession>
<evidence type="ECO:0000313" key="4">
    <source>
        <dbReference type="EMBL" id="ACM19180.1"/>
    </source>
</evidence>
<sequence length="170" mass="18502">MIHIKEKIQLFGEMAIIFILASTIGITWNHQLLRDMLAGKPVQSTGTSETSPQPTAATTPLPLGLQQTKELYDRREATLVDARDKTDFAAGHIKGALSLPLGDFDASLSRFKGEVKPDATLIVYCNGFDCHDSMDLGNRLIKAGYGNVYVFLGGFPEWKDAGYAVEGGKP</sequence>
<dbReference type="OrthoDB" id="9789348at2"/>
<feature type="compositionally biased region" description="Low complexity" evidence="1">
    <location>
        <begin position="47"/>
        <end position="60"/>
    </location>
</feature>
<dbReference type="SUPFAM" id="SSF52821">
    <property type="entry name" value="Rhodanese/Cell cycle control phosphatase"/>
    <property type="match status" value="1"/>
</dbReference>
<evidence type="ECO:0000256" key="1">
    <source>
        <dbReference type="SAM" id="MobiDB-lite"/>
    </source>
</evidence>
<dbReference type="KEGG" id="geo:Geob_0818"/>
<dbReference type="Proteomes" id="UP000007721">
    <property type="component" value="Chromosome"/>
</dbReference>
<dbReference type="Pfam" id="PF00581">
    <property type="entry name" value="Rhodanese"/>
    <property type="match status" value="1"/>
</dbReference>
<evidence type="ECO:0000313" key="5">
    <source>
        <dbReference type="Proteomes" id="UP000007721"/>
    </source>
</evidence>
<keyword evidence="2" id="KW-0472">Membrane</keyword>
<keyword evidence="2" id="KW-1133">Transmembrane helix</keyword>
<proteinExistence type="predicted"/>
<protein>
    <submittedName>
        <fullName evidence="4">Rhodanese homology domain superfamily protein</fullName>
    </submittedName>
</protein>
<keyword evidence="2" id="KW-0812">Transmembrane</keyword>
<evidence type="ECO:0000259" key="3">
    <source>
        <dbReference type="PROSITE" id="PS50206"/>
    </source>
</evidence>